<dbReference type="AlphaFoldDB" id="A0A3M2SA22"/>
<dbReference type="InterPro" id="IPR029063">
    <property type="entry name" value="SAM-dependent_MTases_sf"/>
</dbReference>
<dbReference type="InterPro" id="IPR036388">
    <property type="entry name" value="WH-like_DNA-bd_sf"/>
</dbReference>
<protein>
    <recommendedName>
        <fullName evidence="3">O-methyltransferase domain-containing protein</fullName>
    </recommendedName>
</protein>
<dbReference type="PANTHER" id="PTHR43712">
    <property type="entry name" value="PUTATIVE (AFU_ORTHOLOGUE AFUA_4G14580)-RELATED"/>
    <property type="match status" value="1"/>
</dbReference>
<evidence type="ECO:0000313" key="2">
    <source>
        <dbReference type="Proteomes" id="UP000277212"/>
    </source>
</evidence>
<dbReference type="SUPFAM" id="SSF53335">
    <property type="entry name" value="S-adenosyl-L-methionine-dependent methyltransferases"/>
    <property type="match status" value="1"/>
</dbReference>
<proteinExistence type="predicted"/>
<dbReference type="Proteomes" id="UP000277212">
    <property type="component" value="Unassembled WGS sequence"/>
</dbReference>
<dbReference type="OrthoDB" id="1606438at2759"/>
<accession>A0A3M2SA22</accession>
<dbReference type="PANTHER" id="PTHR43712:SF12">
    <property type="entry name" value="STERIGMATOCYSTIN 8-O-METHYLTRANSFERASE"/>
    <property type="match status" value="1"/>
</dbReference>
<dbReference type="InterPro" id="IPR036390">
    <property type="entry name" value="WH_DNA-bd_sf"/>
</dbReference>
<dbReference type="EMBL" id="NKUJ01000087">
    <property type="protein sequence ID" value="RMJ14376.1"/>
    <property type="molecule type" value="Genomic_DNA"/>
</dbReference>
<evidence type="ECO:0000313" key="1">
    <source>
        <dbReference type="EMBL" id="RMJ14376.1"/>
    </source>
</evidence>
<comment type="caution">
    <text evidence="1">The sequence shown here is derived from an EMBL/GenBank/DDBJ whole genome shotgun (WGS) entry which is preliminary data.</text>
</comment>
<dbReference type="Gene3D" id="1.10.10.10">
    <property type="entry name" value="Winged helix-like DNA-binding domain superfamily/Winged helix DNA-binding domain"/>
    <property type="match status" value="1"/>
</dbReference>
<name>A0A3M2SA22_9HYPO</name>
<keyword evidence="2" id="KW-1185">Reference proteome</keyword>
<dbReference type="Gene3D" id="3.40.50.150">
    <property type="entry name" value="Vaccinia Virus protein VP39"/>
    <property type="match status" value="1"/>
</dbReference>
<evidence type="ECO:0008006" key="3">
    <source>
        <dbReference type="Google" id="ProtNLM"/>
    </source>
</evidence>
<organism evidence="1 2">
    <name type="scientific">Fusarium kuroshium</name>
    <dbReference type="NCBI Taxonomy" id="2010991"/>
    <lineage>
        <taxon>Eukaryota</taxon>
        <taxon>Fungi</taxon>
        <taxon>Dikarya</taxon>
        <taxon>Ascomycota</taxon>
        <taxon>Pezizomycotina</taxon>
        <taxon>Sordariomycetes</taxon>
        <taxon>Hypocreomycetidae</taxon>
        <taxon>Hypocreales</taxon>
        <taxon>Nectriaceae</taxon>
        <taxon>Fusarium</taxon>
        <taxon>Fusarium solani species complex</taxon>
    </lineage>
</organism>
<reference evidence="1 2" key="1">
    <citation type="submission" date="2017-06" db="EMBL/GenBank/DDBJ databases">
        <title>Comparative genomic analysis of Ambrosia Fusariam Clade fungi.</title>
        <authorList>
            <person name="Stajich J.E."/>
            <person name="Carrillo J."/>
            <person name="Kijimoto T."/>
            <person name="Eskalen A."/>
            <person name="O'Donnell K."/>
            <person name="Kasson M."/>
        </authorList>
    </citation>
    <scope>NUCLEOTIDE SEQUENCE [LARGE SCALE GENOMIC DNA]</scope>
    <source>
        <strain evidence="1">UCR3666</strain>
    </source>
</reference>
<sequence length="421" mass="47769">MDPKDIAPLSREIVKEADLLKELLFEEGNDESPEALLWNHPPRGSDIEKSQSKLLGLIQKLGRTLRGPQDFLHEFVASNWDKGALYCLLECRVLDEIPLDGQATLAQLSEKTGVPRDKLLPMLRLAACDQILLESSEHVFRHGIISRELVQDPGLKAFIGFQLFETRVASTHLANSLKKSNPTWTGHSAFKHAFGQSMYDWHSSHPENGARFAAAMQSVADFMDPGNQLLETWFSENLEKATCPRTVVDLVRTPETASRFLTEKFPSLELEVQQLPKDISEFALEDEPETPRVYLFKSILWNLPDRECICILSNLLVATRRSKNSVILVNDLLSPSPGTFEPHVDKAYRRRDVTVMAMHNAKLRTKEEWDSIFRKCHPGITDPRQSKYDTLRIGVTKGYTSHSCRAQWELKLTGRLVPDGR</sequence>
<gene>
    <name evidence="1" type="ORF">CDV36_005984</name>
</gene>
<dbReference type="SUPFAM" id="SSF46785">
    <property type="entry name" value="Winged helix' DNA-binding domain"/>
    <property type="match status" value="1"/>
</dbReference>